<name>A0ACC2T537_9FUNG</name>
<dbReference type="EMBL" id="QTSX02003622">
    <property type="protein sequence ID" value="KAJ9069576.1"/>
    <property type="molecule type" value="Genomic_DNA"/>
</dbReference>
<evidence type="ECO:0000313" key="2">
    <source>
        <dbReference type="Proteomes" id="UP001165960"/>
    </source>
</evidence>
<gene>
    <name evidence="1" type="ORF">DSO57_1017207</name>
</gene>
<organism evidence="1 2">
    <name type="scientific">Entomophthora muscae</name>
    <dbReference type="NCBI Taxonomy" id="34485"/>
    <lineage>
        <taxon>Eukaryota</taxon>
        <taxon>Fungi</taxon>
        <taxon>Fungi incertae sedis</taxon>
        <taxon>Zoopagomycota</taxon>
        <taxon>Entomophthoromycotina</taxon>
        <taxon>Entomophthoromycetes</taxon>
        <taxon>Entomophthorales</taxon>
        <taxon>Entomophthoraceae</taxon>
        <taxon>Entomophthora</taxon>
    </lineage>
</organism>
<reference evidence="1" key="1">
    <citation type="submission" date="2022-04" db="EMBL/GenBank/DDBJ databases">
        <title>Genome of the entomopathogenic fungus Entomophthora muscae.</title>
        <authorList>
            <person name="Elya C."/>
            <person name="Lovett B.R."/>
            <person name="Lee E."/>
            <person name="Macias A.M."/>
            <person name="Hajek A.E."/>
            <person name="De Bivort B.L."/>
            <person name="Kasson M.T."/>
            <person name="De Fine Licht H.H."/>
            <person name="Stajich J.E."/>
        </authorList>
    </citation>
    <scope>NUCLEOTIDE SEQUENCE</scope>
    <source>
        <strain evidence="1">Berkeley</strain>
    </source>
</reference>
<dbReference type="Proteomes" id="UP001165960">
    <property type="component" value="Unassembled WGS sequence"/>
</dbReference>
<protein>
    <submittedName>
        <fullName evidence="1">Uncharacterized protein</fullName>
    </submittedName>
</protein>
<comment type="caution">
    <text evidence="1">The sequence shown here is derived from an EMBL/GenBank/DDBJ whole genome shotgun (WGS) entry which is preliminary data.</text>
</comment>
<proteinExistence type="predicted"/>
<sequence>MKIWNLLSANLVAASGIEISERKGFIRSRFRETWKSYVTNAFGADEINPLTGQAKSEVWGGWGVTLIDSLDTLWLLDMKEEFTEAVKKISKVDFFSG</sequence>
<evidence type="ECO:0000313" key="1">
    <source>
        <dbReference type="EMBL" id="KAJ9069576.1"/>
    </source>
</evidence>
<keyword evidence="2" id="KW-1185">Reference proteome</keyword>
<accession>A0ACC2T537</accession>